<feature type="compositionally biased region" description="Polar residues" evidence="1">
    <location>
        <begin position="1"/>
        <end position="12"/>
    </location>
</feature>
<sequence length="156" mass="17204">MASSPQMAQSPQEEPEIPKLSDLVADSDPLPDETLKRIPIEFLPYPVKPPGGVFSTTLQRTMQPQLLRRQEAQSGQSFRPSTSRPPRTASPSPQPRRFKKTNTERSMVKTRLPSAISMTGDPPAQGASTDQTRPPSVCVHPRVKALRRSESGYRSG</sequence>
<gene>
    <name evidence="2" type="ORF">B0T21DRAFT_352749</name>
</gene>
<dbReference type="EMBL" id="JAUKTV010000017">
    <property type="protein sequence ID" value="KAK0710564.1"/>
    <property type="molecule type" value="Genomic_DNA"/>
</dbReference>
<evidence type="ECO:0000313" key="2">
    <source>
        <dbReference type="EMBL" id="KAK0710564.1"/>
    </source>
</evidence>
<dbReference type="AlphaFoldDB" id="A0AA40A7D2"/>
<organism evidence="2 3">
    <name type="scientific">Apiosordaria backusii</name>
    <dbReference type="NCBI Taxonomy" id="314023"/>
    <lineage>
        <taxon>Eukaryota</taxon>
        <taxon>Fungi</taxon>
        <taxon>Dikarya</taxon>
        <taxon>Ascomycota</taxon>
        <taxon>Pezizomycotina</taxon>
        <taxon>Sordariomycetes</taxon>
        <taxon>Sordariomycetidae</taxon>
        <taxon>Sordariales</taxon>
        <taxon>Lasiosphaeriaceae</taxon>
        <taxon>Apiosordaria</taxon>
    </lineage>
</organism>
<feature type="compositionally biased region" description="Basic and acidic residues" evidence="1">
    <location>
        <begin position="147"/>
        <end position="156"/>
    </location>
</feature>
<feature type="compositionally biased region" description="Low complexity" evidence="1">
    <location>
        <begin position="76"/>
        <end position="91"/>
    </location>
</feature>
<evidence type="ECO:0000256" key="1">
    <source>
        <dbReference type="SAM" id="MobiDB-lite"/>
    </source>
</evidence>
<comment type="caution">
    <text evidence="2">The sequence shown here is derived from an EMBL/GenBank/DDBJ whole genome shotgun (WGS) entry which is preliminary data.</text>
</comment>
<keyword evidence="3" id="KW-1185">Reference proteome</keyword>
<proteinExistence type="predicted"/>
<reference evidence="2" key="1">
    <citation type="submission" date="2023-06" db="EMBL/GenBank/DDBJ databases">
        <title>Genome-scale phylogeny and comparative genomics of the fungal order Sordariales.</title>
        <authorList>
            <consortium name="Lawrence Berkeley National Laboratory"/>
            <person name="Hensen N."/>
            <person name="Bonometti L."/>
            <person name="Westerberg I."/>
            <person name="Brannstrom I.O."/>
            <person name="Guillou S."/>
            <person name="Cros-Aarteil S."/>
            <person name="Calhoun S."/>
            <person name="Haridas S."/>
            <person name="Kuo A."/>
            <person name="Mondo S."/>
            <person name="Pangilinan J."/>
            <person name="Riley R."/>
            <person name="Labutti K."/>
            <person name="Andreopoulos B."/>
            <person name="Lipzen A."/>
            <person name="Chen C."/>
            <person name="Yanf M."/>
            <person name="Daum C."/>
            <person name="Ng V."/>
            <person name="Clum A."/>
            <person name="Steindorff A."/>
            <person name="Ohm R."/>
            <person name="Martin F."/>
            <person name="Silar P."/>
            <person name="Natvig D."/>
            <person name="Lalanne C."/>
            <person name="Gautier V."/>
            <person name="Ament-Velasquez S.L."/>
            <person name="Kruys A."/>
            <person name="Hutchinson M.I."/>
            <person name="Powell A.J."/>
            <person name="Barry K."/>
            <person name="Miller A.N."/>
            <person name="Grigoriev I.V."/>
            <person name="Debuchy R."/>
            <person name="Gladieux P."/>
            <person name="Thoren M.H."/>
            <person name="Johannesson H."/>
        </authorList>
    </citation>
    <scope>NUCLEOTIDE SEQUENCE</scope>
    <source>
        <strain evidence="2">CBS 540.89</strain>
    </source>
</reference>
<dbReference type="Proteomes" id="UP001172159">
    <property type="component" value="Unassembled WGS sequence"/>
</dbReference>
<evidence type="ECO:0000313" key="3">
    <source>
        <dbReference type="Proteomes" id="UP001172159"/>
    </source>
</evidence>
<protein>
    <submittedName>
        <fullName evidence="2">Uncharacterized protein</fullName>
    </submittedName>
</protein>
<feature type="region of interest" description="Disordered" evidence="1">
    <location>
        <begin position="1"/>
        <end position="32"/>
    </location>
</feature>
<accession>A0AA40A7D2</accession>
<feature type="region of interest" description="Disordered" evidence="1">
    <location>
        <begin position="67"/>
        <end position="156"/>
    </location>
</feature>
<name>A0AA40A7D2_9PEZI</name>